<protein>
    <submittedName>
        <fullName evidence="1">Uncharacterized protein</fullName>
    </submittedName>
</protein>
<gene>
    <name evidence="1" type="ORF">S01H1_72597</name>
</gene>
<dbReference type="AlphaFoldDB" id="X0XME6"/>
<accession>X0XME6</accession>
<name>X0XME6_9ZZZZ</name>
<evidence type="ECO:0000313" key="1">
    <source>
        <dbReference type="EMBL" id="GAG36472.1"/>
    </source>
</evidence>
<organism evidence="1">
    <name type="scientific">marine sediment metagenome</name>
    <dbReference type="NCBI Taxonomy" id="412755"/>
    <lineage>
        <taxon>unclassified sequences</taxon>
        <taxon>metagenomes</taxon>
        <taxon>ecological metagenomes</taxon>
    </lineage>
</organism>
<feature type="non-terminal residue" evidence="1">
    <location>
        <position position="1"/>
    </location>
</feature>
<comment type="caution">
    <text evidence="1">The sequence shown here is derived from an EMBL/GenBank/DDBJ whole genome shotgun (WGS) entry which is preliminary data.</text>
</comment>
<proteinExistence type="predicted"/>
<dbReference type="EMBL" id="BARS01048435">
    <property type="protein sequence ID" value="GAG36472.1"/>
    <property type="molecule type" value="Genomic_DNA"/>
</dbReference>
<reference evidence="1" key="1">
    <citation type="journal article" date="2014" name="Front. Microbiol.">
        <title>High frequency of phylogenetically diverse reductive dehalogenase-homologous genes in deep subseafloor sedimentary metagenomes.</title>
        <authorList>
            <person name="Kawai M."/>
            <person name="Futagami T."/>
            <person name="Toyoda A."/>
            <person name="Takaki Y."/>
            <person name="Nishi S."/>
            <person name="Hori S."/>
            <person name="Arai W."/>
            <person name="Tsubouchi T."/>
            <person name="Morono Y."/>
            <person name="Uchiyama I."/>
            <person name="Ito T."/>
            <person name="Fujiyama A."/>
            <person name="Inagaki F."/>
            <person name="Takami H."/>
        </authorList>
    </citation>
    <scope>NUCLEOTIDE SEQUENCE</scope>
    <source>
        <strain evidence="1">Expedition CK06-06</strain>
    </source>
</reference>
<sequence>KTRELLDNNKCYLEYGEYAKFRQKIKKAI</sequence>